<dbReference type="SUPFAM" id="SSF52266">
    <property type="entry name" value="SGNH hydrolase"/>
    <property type="match status" value="1"/>
</dbReference>
<keyword evidence="3" id="KW-1185">Reference proteome</keyword>
<accession>A0ABU1T521</accession>
<feature type="domain" description="SGNH hydrolase-type esterase" evidence="1">
    <location>
        <begin position="32"/>
        <end position="200"/>
    </location>
</feature>
<dbReference type="Proteomes" id="UP001247620">
    <property type="component" value="Unassembled WGS sequence"/>
</dbReference>
<evidence type="ECO:0000259" key="1">
    <source>
        <dbReference type="Pfam" id="PF13472"/>
    </source>
</evidence>
<gene>
    <name evidence="2" type="ORF">J2W55_000340</name>
</gene>
<organism evidence="2 3">
    <name type="scientific">Mucilaginibacter pocheonensis</name>
    <dbReference type="NCBI Taxonomy" id="398050"/>
    <lineage>
        <taxon>Bacteria</taxon>
        <taxon>Pseudomonadati</taxon>
        <taxon>Bacteroidota</taxon>
        <taxon>Sphingobacteriia</taxon>
        <taxon>Sphingobacteriales</taxon>
        <taxon>Sphingobacteriaceae</taxon>
        <taxon>Mucilaginibacter</taxon>
    </lineage>
</organism>
<protein>
    <submittedName>
        <fullName evidence="2">Lysophospholipase L1-like esterase</fullName>
    </submittedName>
</protein>
<dbReference type="Pfam" id="PF13472">
    <property type="entry name" value="Lipase_GDSL_2"/>
    <property type="match status" value="1"/>
</dbReference>
<dbReference type="PROSITE" id="PS51257">
    <property type="entry name" value="PROKAR_LIPOPROTEIN"/>
    <property type="match status" value="1"/>
</dbReference>
<dbReference type="Gene3D" id="3.40.50.1110">
    <property type="entry name" value="SGNH hydrolase"/>
    <property type="match status" value="1"/>
</dbReference>
<sequence length="215" mass="23900">MKSFVYVLLCTFLVLLGCSKMIDDPKPKIIAWGDSLTKGQGEVKSTYPGILQQLSSARIVNEGVNGQTSTEISARMADAKDLYKYPVIIWAGRNNYKRPEQVKADISDMVSKLGHTHYLILGILNGDKLSERKGETGYNTITKLNADLAIIYGEHFIDIRPYLVSQYNPQSDADLKNFNDDVPPVSLRNDDLHLNSGGNKWVAEKINGKIGLLIN</sequence>
<reference evidence="2 3" key="1">
    <citation type="submission" date="2023-07" db="EMBL/GenBank/DDBJ databases">
        <title>Sorghum-associated microbial communities from plants grown in Nebraska, USA.</title>
        <authorList>
            <person name="Schachtman D."/>
        </authorList>
    </citation>
    <scope>NUCLEOTIDE SEQUENCE [LARGE SCALE GENOMIC DNA]</scope>
    <source>
        <strain evidence="2 3">3262</strain>
    </source>
</reference>
<name>A0ABU1T521_9SPHI</name>
<dbReference type="EMBL" id="JAVDUU010000001">
    <property type="protein sequence ID" value="MDR6940512.1"/>
    <property type="molecule type" value="Genomic_DNA"/>
</dbReference>
<dbReference type="InterPro" id="IPR036514">
    <property type="entry name" value="SGNH_hydro_sf"/>
</dbReference>
<dbReference type="RefSeq" id="WP_310091236.1">
    <property type="nucleotide sequence ID" value="NZ_JAVDUU010000001.1"/>
</dbReference>
<evidence type="ECO:0000313" key="3">
    <source>
        <dbReference type="Proteomes" id="UP001247620"/>
    </source>
</evidence>
<proteinExistence type="predicted"/>
<comment type="caution">
    <text evidence="2">The sequence shown here is derived from an EMBL/GenBank/DDBJ whole genome shotgun (WGS) entry which is preliminary data.</text>
</comment>
<dbReference type="InterPro" id="IPR013830">
    <property type="entry name" value="SGNH_hydro"/>
</dbReference>
<evidence type="ECO:0000313" key="2">
    <source>
        <dbReference type="EMBL" id="MDR6940512.1"/>
    </source>
</evidence>